<feature type="signal peptide" evidence="1">
    <location>
        <begin position="1"/>
        <end position="23"/>
    </location>
</feature>
<accession>A0ABU1RU99</accession>
<organism evidence="2 3">
    <name type="scientific">Pseudoxanthomonas sacheonensis</name>
    <dbReference type="NCBI Taxonomy" id="443615"/>
    <lineage>
        <taxon>Bacteria</taxon>
        <taxon>Pseudomonadati</taxon>
        <taxon>Pseudomonadota</taxon>
        <taxon>Gammaproteobacteria</taxon>
        <taxon>Lysobacterales</taxon>
        <taxon>Lysobacteraceae</taxon>
        <taxon>Pseudoxanthomonas</taxon>
    </lineage>
</organism>
<protein>
    <recommendedName>
        <fullName evidence="4">Tetratricopeptide repeat protein</fullName>
    </recommendedName>
</protein>
<feature type="chain" id="PRO_5046353243" description="Tetratricopeptide repeat protein" evidence="1">
    <location>
        <begin position="24"/>
        <end position="209"/>
    </location>
</feature>
<name>A0ABU1RU99_9GAMM</name>
<evidence type="ECO:0000313" key="3">
    <source>
        <dbReference type="Proteomes" id="UP001254759"/>
    </source>
</evidence>
<dbReference type="Proteomes" id="UP001254759">
    <property type="component" value="Unassembled WGS sequence"/>
</dbReference>
<dbReference type="InterPro" id="IPR011990">
    <property type="entry name" value="TPR-like_helical_dom_sf"/>
</dbReference>
<dbReference type="EMBL" id="JAVDTT010000002">
    <property type="protein sequence ID" value="MDR6841699.1"/>
    <property type="molecule type" value="Genomic_DNA"/>
</dbReference>
<keyword evidence="1" id="KW-0732">Signal</keyword>
<keyword evidence="3" id="KW-1185">Reference proteome</keyword>
<gene>
    <name evidence="2" type="ORF">J2W94_001984</name>
</gene>
<reference evidence="2 3" key="1">
    <citation type="submission" date="2023-07" db="EMBL/GenBank/DDBJ databases">
        <title>Sorghum-associated microbial communities from plants grown in Nebraska, USA.</title>
        <authorList>
            <person name="Schachtman D."/>
        </authorList>
    </citation>
    <scope>NUCLEOTIDE SEQUENCE [LARGE SCALE GENOMIC DNA]</scope>
    <source>
        <strain evidence="2 3">BE107</strain>
    </source>
</reference>
<dbReference type="RefSeq" id="WP_310092729.1">
    <property type="nucleotide sequence ID" value="NZ_JAVDTT010000002.1"/>
</dbReference>
<dbReference type="SUPFAM" id="SSF48452">
    <property type="entry name" value="TPR-like"/>
    <property type="match status" value="1"/>
</dbReference>
<proteinExistence type="predicted"/>
<evidence type="ECO:0000313" key="2">
    <source>
        <dbReference type="EMBL" id="MDR6841699.1"/>
    </source>
</evidence>
<sequence>MTTIRVFLAILLAIHGFAAQAQALPKQKEFYFDADAGTARKIVVAQGEGDALAAELVKMRERGRKLMEATAQLAHVAMSDNRTDLGKTLYTEAVGATQVNSGIGRAIRWNYAWDLYKHDEVAPALAFWAELAHGYGQPSWVPPTLALALWSADRKAEAVKWYAAAVRTEPNLWNDPANYPTLLPDWREEDRKRLAEVYTAWAANPPAWP</sequence>
<evidence type="ECO:0008006" key="4">
    <source>
        <dbReference type="Google" id="ProtNLM"/>
    </source>
</evidence>
<comment type="caution">
    <text evidence="2">The sequence shown here is derived from an EMBL/GenBank/DDBJ whole genome shotgun (WGS) entry which is preliminary data.</text>
</comment>
<evidence type="ECO:0000256" key="1">
    <source>
        <dbReference type="SAM" id="SignalP"/>
    </source>
</evidence>